<organism evidence="5 6">
    <name type="scientific">Amanita thiersii Skay4041</name>
    <dbReference type="NCBI Taxonomy" id="703135"/>
    <lineage>
        <taxon>Eukaryota</taxon>
        <taxon>Fungi</taxon>
        <taxon>Dikarya</taxon>
        <taxon>Basidiomycota</taxon>
        <taxon>Agaricomycotina</taxon>
        <taxon>Agaricomycetes</taxon>
        <taxon>Agaricomycetidae</taxon>
        <taxon>Agaricales</taxon>
        <taxon>Pluteineae</taxon>
        <taxon>Amanitaceae</taxon>
        <taxon>Amanita</taxon>
    </lineage>
</organism>
<dbReference type="InterPro" id="IPR035979">
    <property type="entry name" value="RBD_domain_sf"/>
</dbReference>
<gene>
    <name evidence="5" type="ORF">AMATHDRAFT_393</name>
</gene>
<accession>A0A2A9NXB6</accession>
<dbReference type="Gene3D" id="3.30.70.330">
    <property type="match status" value="2"/>
</dbReference>
<dbReference type="GO" id="GO:0003723">
    <property type="term" value="F:RNA binding"/>
    <property type="evidence" value="ECO:0007669"/>
    <property type="project" value="UniProtKB-UniRule"/>
</dbReference>
<reference evidence="5 6" key="1">
    <citation type="submission" date="2014-02" db="EMBL/GenBank/DDBJ databases">
        <title>Transposable element dynamics among asymbiotic and ectomycorrhizal Amanita fungi.</title>
        <authorList>
            <consortium name="DOE Joint Genome Institute"/>
            <person name="Hess J."/>
            <person name="Skrede I."/>
            <person name="Wolfe B."/>
            <person name="LaButti K."/>
            <person name="Ohm R.A."/>
            <person name="Grigoriev I.V."/>
            <person name="Pringle A."/>
        </authorList>
    </citation>
    <scope>NUCLEOTIDE SEQUENCE [LARGE SCALE GENOMIC DNA]</scope>
    <source>
        <strain evidence="5 6">SKay4041</strain>
    </source>
</reference>
<keyword evidence="1 2" id="KW-0694">RNA-binding</keyword>
<evidence type="ECO:0000256" key="1">
    <source>
        <dbReference type="ARBA" id="ARBA00022884"/>
    </source>
</evidence>
<dbReference type="OrthoDB" id="410044at2759"/>
<dbReference type="InterPro" id="IPR012677">
    <property type="entry name" value="Nucleotide-bd_a/b_plait_sf"/>
</dbReference>
<evidence type="ECO:0000259" key="4">
    <source>
        <dbReference type="PROSITE" id="PS50102"/>
    </source>
</evidence>
<feature type="compositionally biased region" description="Low complexity" evidence="3">
    <location>
        <begin position="366"/>
        <end position="376"/>
    </location>
</feature>
<feature type="compositionally biased region" description="Polar residues" evidence="3">
    <location>
        <begin position="962"/>
        <end position="984"/>
    </location>
</feature>
<evidence type="ECO:0000313" key="6">
    <source>
        <dbReference type="Proteomes" id="UP000242287"/>
    </source>
</evidence>
<dbReference type="STRING" id="703135.A0A2A9NXB6"/>
<feature type="region of interest" description="Disordered" evidence="3">
    <location>
        <begin position="887"/>
        <end position="917"/>
    </location>
</feature>
<dbReference type="EMBL" id="KZ301969">
    <property type="protein sequence ID" value="PFH54868.1"/>
    <property type="molecule type" value="Genomic_DNA"/>
</dbReference>
<protein>
    <recommendedName>
        <fullName evidence="4">RRM domain-containing protein</fullName>
    </recommendedName>
</protein>
<evidence type="ECO:0000256" key="2">
    <source>
        <dbReference type="PROSITE-ProRule" id="PRU00176"/>
    </source>
</evidence>
<feature type="compositionally biased region" description="Polar residues" evidence="3">
    <location>
        <begin position="887"/>
        <end position="898"/>
    </location>
</feature>
<evidence type="ECO:0000313" key="5">
    <source>
        <dbReference type="EMBL" id="PFH54868.1"/>
    </source>
</evidence>
<dbReference type="PROSITE" id="PS50102">
    <property type="entry name" value="RRM"/>
    <property type="match status" value="2"/>
</dbReference>
<dbReference type="SMART" id="SM00360">
    <property type="entry name" value="RRM"/>
    <property type="match status" value="2"/>
</dbReference>
<keyword evidence="6" id="KW-1185">Reference proteome</keyword>
<feature type="domain" description="RRM" evidence="4">
    <location>
        <begin position="63"/>
        <end position="145"/>
    </location>
</feature>
<feature type="region of interest" description="Disordered" evidence="3">
    <location>
        <begin position="336"/>
        <end position="389"/>
    </location>
</feature>
<evidence type="ECO:0000256" key="3">
    <source>
        <dbReference type="SAM" id="MobiDB-lite"/>
    </source>
</evidence>
<name>A0A2A9NXB6_9AGAR</name>
<dbReference type="Proteomes" id="UP000242287">
    <property type="component" value="Unassembled WGS sequence"/>
</dbReference>
<feature type="domain" description="RRM" evidence="4">
    <location>
        <begin position="517"/>
        <end position="597"/>
    </location>
</feature>
<dbReference type="SUPFAM" id="SSF54928">
    <property type="entry name" value="RNA-binding domain, RBD"/>
    <property type="match status" value="2"/>
</dbReference>
<feature type="region of interest" description="Disordered" evidence="3">
    <location>
        <begin position="959"/>
        <end position="984"/>
    </location>
</feature>
<sequence length="984" mass="108781">MPYRPPIRSRAWGTRFDTLLPSPSSSPPMCGPTLDEPTTKLATLGSSFTSLSQANGEKTPHEASIFVGSLPCNIDQAKLGRLLSEHLAEHCEVKSIKVVRDSKGGICAFIQCQDALSAASLIHTLRTTPSKPFMGRILRYEPARAFRTLLISYRAPVQASPSSITNDQVTTRQTTLLDLPHAMRLWKSQDTKHHNILYNADAVEVENRYSTEDQEVGVENKLFLQPLLFDEGTLHSIVSYFGPLEQFELLSHVENCDGDWSAFFTTSLLKKRLKYAEPRGFNELDAKHTYPFPHSAPRSTCMDVGCWEVKWKHRDDCISALMTFRRIPHFTVTWAHQPPQSSTAGRPLSHDDSKTRVRVTGWHTQLDTSSTSSKSLDGPRSDCTQSQDAEITVDYLVHDENKEGYPNKQNGGSKLDWCDDDVSPLMEIRAKVEPEWAAWEEETECSLALHAREDNDALSTPGLGMSPVTPKSFGSGFPSTPTEPNGDISGLSLDNKANQEGAYLGVNALQRRMVDPTTLFVGGLEMFGSAAWDEAKVRKCFEKFGGLESVKFIRPYNSCSAFAFVKFDNIDSPARAVKEEHNRVHEGRAIRVQLREINPNRGSWKPLRVRVRCSSLQACNSRHSEPTGTNVEQECQGSSKINTDHDVLAQNVAIRSPVLSRESRFWQDQVSHGQGILEEQGFTNDDTSTLSDTNCAKEGLHDRPPNHDNPTIACFSQAGSSTASAPLPSHTLTYPQPAFGYYPAPWFHPYLQQVQYQYPYYVNYSGYTLPQVGRPAPPNADANNTPCMPYSWPPPHPHSSYTFYSPAPIQRGQHTDANTIASTSSGVMNNYTQNDPALSVQQPHNNTSNAPVWPHYLPQMYAYPISVPISATSKAFSQPVVGPGWSPQSGFTAATHGNQPPPSQNTPTSALNSGGLDSVVTNSRHQLARKDQSATITHGCQNGLLTGRNIRGTISSSISGSEQFQLPKSTTGLTDWNQWSSDQA</sequence>
<dbReference type="Pfam" id="PF00076">
    <property type="entry name" value="RRM_1"/>
    <property type="match status" value="1"/>
</dbReference>
<dbReference type="InterPro" id="IPR000504">
    <property type="entry name" value="RRM_dom"/>
</dbReference>
<dbReference type="PANTHER" id="PTHR10352">
    <property type="entry name" value="EUKARYOTIC TRANSLATION INITIATION FACTOR 3 SUBUNIT G"/>
    <property type="match status" value="1"/>
</dbReference>
<proteinExistence type="predicted"/>
<dbReference type="AlphaFoldDB" id="A0A2A9NXB6"/>